<proteinExistence type="predicted"/>
<gene>
    <name evidence="1" type="ORF">GTP56_06020</name>
</gene>
<protein>
    <recommendedName>
        <fullName evidence="3">Lipoprotein</fullName>
    </recommendedName>
</protein>
<evidence type="ECO:0000313" key="1">
    <source>
        <dbReference type="EMBL" id="MYM71754.1"/>
    </source>
</evidence>
<dbReference type="EMBL" id="WWCR01000004">
    <property type="protein sequence ID" value="MYM71754.1"/>
    <property type="molecule type" value="Genomic_DNA"/>
</dbReference>
<evidence type="ECO:0008006" key="3">
    <source>
        <dbReference type="Google" id="ProtNLM"/>
    </source>
</evidence>
<sequence>MSNVRYLNQALLVVLCSGLTLLAGCSDYARYVIRANADQVDNGARIEMSGKTGRLRIPAAAQWKQGLDVAITETAHASSSGANILDLVTENQLQLTFAIGAGQYICTTCPEHGLPKYWHRETVGK</sequence>
<dbReference type="AlphaFoldDB" id="A0A7X4KFQ4"/>
<accession>A0A7X4KFQ4</accession>
<dbReference type="Proteomes" id="UP000469734">
    <property type="component" value="Unassembled WGS sequence"/>
</dbReference>
<comment type="caution">
    <text evidence="1">The sequence shown here is derived from an EMBL/GenBank/DDBJ whole genome shotgun (WGS) entry which is preliminary data.</text>
</comment>
<dbReference type="PROSITE" id="PS51257">
    <property type="entry name" value="PROKAR_LIPOPROTEIN"/>
    <property type="match status" value="1"/>
</dbReference>
<organism evidence="1 2">
    <name type="scientific">Duganella margarita</name>
    <dbReference type="NCBI Taxonomy" id="2692170"/>
    <lineage>
        <taxon>Bacteria</taxon>
        <taxon>Pseudomonadati</taxon>
        <taxon>Pseudomonadota</taxon>
        <taxon>Betaproteobacteria</taxon>
        <taxon>Burkholderiales</taxon>
        <taxon>Oxalobacteraceae</taxon>
        <taxon>Telluria group</taxon>
        <taxon>Duganella</taxon>
    </lineage>
</organism>
<reference evidence="1 2" key="1">
    <citation type="submission" date="2019-12" db="EMBL/GenBank/DDBJ databases">
        <title>Novel species isolated from a subtropical stream in China.</title>
        <authorList>
            <person name="Lu H."/>
        </authorList>
    </citation>
    <scope>NUCLEOTIDE SEQUENCE [LARGE SCALE GENOMIC DNA]</scope>
    <source>
        <strain evidence="1 2">FT134W</strain>
    </source>
</reference>
<evidence type="ECO:0000313" key="2">
    <source>
        <dbReference type="Proteomes" id="UP000469734"/>
    </source>
</evidence>
<name>A0A7X4KFQ4_9BURK</name>
<dbReference type="RefSeq" id="WP_161049394.1">
    <property type="nucleotide sequence ID" value="NZ_WWCR01000004.1"/>
</dbReference>